<protein>
    <recommendedName>
        <fullName evidence="4">chitinase</fullName>
        <ecNumber evidence="4">3.2.1.14</ecNumber>
    </recommendedName>
</protein>
<dbReference type="Gene3D" id="3.20.20.80">
    <property type="entry name" value="Glycosidases"/>
    <property type="match status" value="1"/>
</dbReference>
<dbReference type="Pfam" id="PF00704">
    <property type="entry name" value="Glyco_hydro_18"/>
    <property type="match status" value="1"/>
</dbReference>
<name>A0A5N6KXS9_9ROSI</name>
<keyword evidence="9 11" id="KW-0326">Glycosidase</keyword>
<dbReference type="FunFam" id="3.10.50.10:FF:000005">
    <property type="entry name" value="Endochitinase B1"/>
    <property type="match status" value="1"/>
</dbReference>
<dbReference type="PANTHER" id="PTHR11177">
    <property type="entry name" value="CHITINASE"/>
    <property type="match status" value="1"/>
</dbReference>
<dbReference type="SMART" id="SM00636">
    <property type="entry name" value="Glyco_18"/>
    <property type="match status" value="1"/>
</dbReference>
<dbReference type="SUPFAM" id="SSF51445">
    <property type="entry name" value="(Trans)glycosidases"/>
    <property type="match status" value="1"/>
</dbReference>
<proteinExistence type="inferred from homology"/>
<dbReference type="CDD" id="cd06548">
    <property type="entry name" value="GH18_chitinase"/>
    <property type="match status" value="1"/>
</dbReference>
<keyword evidence="10" id="KW-0624">Polysaccharide degradation</keyword>
<feature type="chain" id="PRO_5024429813" description="chitinase" evidence="12">
    <location>
        <begin position="22"/>
        <end position="428"/>
    </location>
</feature>
<dbReference type="Proteomes" id="UP000327013">
    <property type="component" value="Unassembled WGS sequence"/>
</dbReference>
<dbReference type="EMBL" id="VIBQ01000017">
    <property type="protein sequence ID" value="KAB8360605.1"/>
    <property type="molecule type" value="Genomic_DNA"/>
</dbReference>
<organism evidence="14 15">
    <name type="scientific">Carpinus fangiana</name>
    <dbReference type="NCBI Taxonomy" id="176857"/>
    <lineage>
        <taxon>Eukaryota</taxon>
        <taxon>Viridiplantae</taxon>
        <taxon>Streptophyta</taxon>
        <taxon>Embryophyta</taxon>
        <taxon>Tracheophyta</taxon>
        <taxon>Spermatophyta</taxon>
        <taxon>Magnoliopsida</taxon>
        <taxon>eudicotyledons</taxon>
        <taxon>Gunneridae</taxon>
        <taxon>Pentapetalae</taxon>
        <taxon>rosids</taxon>
        <taxon>fabids</taxon>
        <taxon>Fagales</taxon>
        <taxon>Betulaceae</taxon>
        <taxon>Carpinus</taxon>
    </lineage>
</organism>
<keyword evidence="15" id="KW-1185">Reference proteome</keyword>
<dbReference type="InterPro" id="IPR029070">
    <property type="entry name" value="Chitinase_insertion_sf"/>
</dbReference>
<comment type="catalytic activity">
    <reaction evidence="1">
        <text>Random endo-hydrolysis of N-acetyl-beta-D-glucosaminide (1-&gt;4)-beta-linkages in chitin and chitodextrins.</text>
        <dbReference type="EC" id="3.2.1.14"/>
    </reaction>
</comment>
<evidence type="ECO:0000259" key="13">
    <source>
        <dbReference type="PROSITE" id="PS51910"/>
    </source>
</evidence>
<dbReference type="PANTHER" id="PTHR11177:SF317">
    <property type="entry name" value="CHITINASE 12-RELATED"/>
    <property type="match status" value="1"/>
</dbReference>
<dbReference type="InterPro" id="IPR011583">
    <property type="entry name" value="Chitinase_II/V-like_cat"/>
</dbReference>
<dbReference type="GO" id="GO:0008843">
    <property type="term" value="F:endochitinase activity"/>
    <property type="evidence" value="ECO:0007669"/>
    <property type="project" value="UniProtKB-EC"/>
</dbReference>
<dbReference type="GO" id="GO:0008061">
    <property type="term" value="F:chitin binding"/>
    <property type="evidence" value="ECO:0007669"/>
    <property type="project" value="InterPro"/>
</dbReference>
<evidence type="ECO:0000256" key="12">
    <source>
        <dbReference type="SAM" id="SignalP"/>
    </source>
</evidence>
<keyword evidence="6 11" id="KW-0378">Hydrolase</keyword>
<evidence type="ECO:0000256" key="3">
    <source>
        <dbReference type="ARBA" id="ARBA00008682"/>
    </source>
</evidence>
<comment type="similarity">
    <text evidence="3">Belongs to the glycosyl hydrolase 18 family. Chitinase class V subfamily.</text>
</comment>
<reference evidence="14 15" key="1">
    <citation type="submission" date="2019-06" db="EMBL/GenBank/DDBJ databases">
        <title>A chromosomal-level reference genome of Carpinus fangiana (Coryloideae, Betulaceae).</title>
        <authorList>
            <person name="Yang X."/>
            <person name="Wang Z."/>
            <person name="Zhang L."/>
            <person name="Hao G."/>
            <person name="Liu J."/>
            <person name="Yang Y."/>
        </authorList>
    </citation>
    <scope>NUCLEOTIDE SEQUENCE [LARGE SCALE GENOMIC DNA]</scope>
    <source>
        <strain evidence="14">Cfa_2016G</strain>
        <tissue evidence="14">Leaf</tissue>
    </source>
</reference>
<dbReference type="OrthoDB" id="76388at2759"/>
<feature type="signal peptide" evidence="12">
    <location>
        <begin position="1"/>
        <end position="21"/>
    </location>
</feature>
<evidence type="ECO:0000256" key="7">
    <source>
        <dbReference type="ARBA" id="ARBA00023024"/>
    </source>
</evidence>
<feature type="domain" description="GH18" evidence="13">
    <location>
        <begin position="37"/>
        <end position="401"/>
    </location>
</feature>
<evidence type="ECO:0000313" key="15">
    <source>
        <dbReference type="Proteomes" id="UP000327013"/>
    </source>
</evidence>
<dbReference type="PROSITE" id="PS01095">
    <property type="entry name" value="GH18_1"/>
    <property type="match status" value="1"/>
</dbReference>
<dbReference type="GO" id="GO:0000272">
    <property type="term" value="P:polysaccharide catabolic process"/>
    <property type="evidence" value="ECO:0007669"/>
    <property type="project" value="UniProtKB-KW"/>
</dbReference>
<dbReference type="GO" id="GO:0005576">
    <property type="term" value="C:extracellular region"/>
    <property type="evidence" value="ECO:0007669"/>
    <property type="project" value="UniProtKB-SubCell"/>
</dbReference>
<comment type="caution">
    <text evidence="14">The sequence shown here is derived from an EMBL/GenBank/DDBJ whole genome shotgun (WGS) entry which is preliminary data.</text>
</comment>
<keyword evidence="12" id="KW-0732">Signal</keyword>
<evidence type="ECO:0000256" key="9">
    <source>
        <dbReference type="ARBA" id="ARBA00023295"/>
    </source>
</evidence>
<evidence type="ECO:0000256" key="10">
    <source>
        <dbReference type="ARBA" id="ARBA00023326"/>
    </source>
</evidence>
<keyword evidence="8" id="KW-0119">Carbohydrate metabolism</keyword>
<evidence type="ECO:0000256" key="5">
    <source>
        <dbReference type="ARBA" id="ARBA00022525"/>
    </source>
</evidence>
<dbReference type="Gene3D" id="3.10.50.10">
    <property type="match status" value="1"/>
</dbReference>
<dbReference type="PROSITE" id="PS51910">
    <property type="entry name" value="GH18_2"/>
    <property type="match status" value="1"/>
</dbReference>
<evidence type="ECO:0000256" key="2">
    <source>
        <dbReference type="ARBA" id="ARBA00004613"/>
    </source>
</evidence>
<evidence type="ECO:0000256" key="11">
    <source>
        <dbReference type="RuleBase" id="RU000489"/>
    </source>
</evidence>
<evidence type="ECO:0000256" key="1">
    <source>
        <dbReference type="ARBA" id="ARBA00000822"/>
    </source>
</evidence>
<dbReference type="AlphaFoldDB" id="A0A5N6KXS9"/>
<dbReference type="FunFam" id="3.20.20.80:FF:000075">
    <property type="entry name" value="Sporulation-specific chitinase"/>
    <property type="match status" value="1"/>
</dbReference>
<evidence type="ECO:0000256" key="6">
    <source>
        <dbReference type="ARBA" id="ARBA00022801"/>
    </source>
</evidence>
<dbReference type="GO" id="GO:0006032">
    <property type="term" value="P:chitin catabolic process"/>
    <property type="evidence" value="ECO:0007669"/>
    <property type="project" value="UniProtKB-KW"/>
</dbReference>
<evidence type="ECO:0000256" key="8">
    <source>
        <dbReference type="ARBA" id="ARBA00023277"/>
    </source>
</evidence>
<comment type="subcellular location">
    <subcellularLocation>
        <location evidence="2">Secreted</location>
    </subcellularLocation>
</comment>
<gene>
    <name evidence="14" type="ORF">FH972_024343</name>
</gene>
<dbReference type="InterPro" id="IPR001579">
    <property type="entry name" value="Glyco_hydro_18_chit_AS"/>
</dbReference>
<sequence>MVGRAAVAGLMCLLFGAHALALPTAEDAGLVTRAAGKRAVGYFVNWAVYGRNYQPQDLPASKLTHVLYGFANVNSTGGVYLSDEYADLQKHYPTDSWNDVGNNVYGCIKQLFLLKKANRNLKTMLSIGGWTYSPNFHAPLGTAAGRQQFVDSAITLLKDLGLDGLDIDYEYPASAQEAADFVTLLKQLRQGLDAYSSRVGLPAGSFLISVASPAGPTNYEVMDMAGMDASLDFWNLMAYDYAGSFSNLTGHDANWAASGSNPGSTPFNSQQALDYYKAHGVSPAKTNLGIPLYGRSFTGTTGMGQTFSGVGQGSWEAGIYDWKALPLAGATNTDDDDLLASWTYDSSKQELISWDSMHTMQAKANKAVSTGLGGLMWWETSADRTGGDSAISAQVAILSAAGGMEQRNNVLSYPESQYDNLKACFPSS</sequence>
<dbReference type="InterPro" id="IPR017853">
    <property type="entry name" value="GH"/>
</dbReference>
<evidence type="ECO:0000256" key="4">
    <source>
        <dbReference type="ARBA" id="ARBA00012729"/>
    </source>
</evidence>
<dbReference type="InterPro" id="IPR050314">
    <property type="entry name" value="Glycosyl_Hydrlase_18"/>
</dbReference>
<dbReference type="EC" id="3.2.1.14" evidence="4"/>
<dbReference type="SUPFAM" id="SSF54556">
    <property type="entry name" value="Chitinase insertion domain"/>
    <property type="match status" value="1"/>
</dbReference>
<keyword evidence="7" id="KW-0146">Chitin degradation</keyword>
<accession>A0A5N6KXS9</accession>
<keyword evidence="5" id="KW-0964">Secreted</keyword>
<dbReference type="InterPro" id="IPR001223">
    <property type="entry name" value="Glyco_hydro18_cat"/>
</dbReference>
<evidence type="ECO:0000313" key="14">
    <source>
        <dbReference type="EMBL" id="KAB8360605.1"/>
    </source>
</evidence>